<evidence type="ECO:0000256" key="1">
    <source>
        <dbReference type="ARBA" id="ARBA00005254"/>
    </source>
</evidence>
<dbReference type="GO" id="GO:0006635">
    <property type="term" value="P:fatty acid beta-oxidation"/>
    <property type="evidence" value="ECO:0007669"/>
    <property type="project" value="TreeGrafter"/>
</dbReference>
<dbReference type="EMBL" id="JAAMRR010000032">
    <property type="protein sequence ID" value="NGX93786.1"/>
    <property type="molecule type" value="Genomic_DNA"/>
</dbReference>
<proteinExistence type="inferred from homology"/>
<dbReference type="AlphaFoldDB" id="A0A7C9VCN6"/>
<dbReference type="Pfam" id="PF00378">
    <property type="entry name" value="ECH_1"/>
    <property type="match status" value="1"/>
</dbReference>
<reference evidence="3" key="1">
    <citation type="submission" date="2020-02" db="EMBL/GenBank/DDBJ databases">
        <title>Draft genome sequence of Candidatus Afipia apatlaquensis IBT-C3, a potential strain for decolorization of textile dyes.</title>
        <authorList>
            <person name="Sanchez-Reyes A."/>
            <person name="Breton-Deval L."/>
            <person name="Mangelson H."/>
            <person name="Sanchez-Flores A."/>
        </authorList>
    </citation>
    <scope>NUCLEOTIDE SEQUENCE [LARGE SCALE GENOMIC DNA]</scope>
    <source>
        <strain evidence="3">IBT-C3</strain>
    </source>
</reference>
<dbReference type="NCBIfam" id="NF004634">
    <property type="entry name" value="PRK05980.1"/>
    <property type="match status" value="1"/>
</dbReference>
<dbReference type="FunFam" id="3.90.226.10:FF:000009">
    <property type="entry name" value="Carnitinyl-CoA dehydratase"/>
    <property type="match status" value="1"/>
</dbReference>
<dbReference type="InterPro" id="IPR029045">
    <property type="entry name" value="ClpP/crotonase-like_dom_sf"/>
</dbReference>
<dbReference type="SUPFAM" id="SSF52096">
    <property type="entry name" value="ClpP/crotonase"/>
    <property type="match status" value="1"/>
</dbReference>
<dbReference type="FunFam" id="1.10.12.10:FF:000001">
    <property type="entry name" value="Probable enoyl-CoA hydratase, mitochondrial"/>
    <property type="match status" value="1"/>
</dbReference>
<evidence type="ECO:0000313" key="4">
    <source>
        <dbReference type="Proteomes" id="UP000480266"/>
    </source>
</evidence>
<comment type="similarity">
    <text evidence="1">Belongs to the enoyl-CoA hydratase/isomerase family.</text>
</comment>
<evidence type="ECO:0000256" key="2">
    <source>
        <dbReference type="ARBA" id="ARBA00023239"/>
    </source>
</evidence>
<dbReference type="Gene3D" id="3.90.226.10">
    <property type="entry name" value="2-enoyl-CoA Hydratase, Chain A, domain 1"/>
    <property type="match status" value="1"/>
</dbReference>
<organism evidence="3 4">
    <name type="scientific">Candidatus Afipia apatlaquensis</name>
    <dbReference type="NCBI Taxonomy" id="2712852"/>
    <lineage>
        <taxon>Bacteria</taxon>
        <taxon>Pseudomonadati</taxon>
        <taxon>Pseudomonadota</taxon>
        <taxon>Alphaproteobacteria</taxon>
        <taxon>Hyphomicrobiales</taxon>
        <taxon>Nitrobacteraceae</taxon>
        <taxon>Afipia</taxon>
    </lineage>
</organism>
<dbReference type="InterPro" id="IPR001753">
    <property type="entry name" value="Enoyl-CoA_hydra/iso"/>
</dbReference>
<keyword evidence="2" id="KW-0456">Lyase</keyword>
<accession>A0A7C9VCN6</accession>
<keyword evidence="4" id="KW-1185">Reference proteome</keyword>
<gene>
    <name evidence="3" type="ORF">G4V63_00600</name>
</gene>
<dbReference type="GO" id="GO:0016836">
    <property type="term" value="F:hydro-lyase activity"/>
    <property type="evidence" value="ECO:0007669"/>
    <property type="project" value="UniProtKB-ARBA"/>
</dbReference>
<sequence length="264" mass="28296">MTVDQPVLMSVEGNIATLTLNRPEKLNALNYNLIDTFQEHLDAIERDDSIRVIILTGSGKAFSAGADIAGFSSSVAAGVNIAMREFVGRGQAFTKRVENFPKPIIAAVNGLAFGGGCEVVEACPLAISSDEARFAKPEINLGFPPPFGGTQRLPRHIGRKRALQLILTGDSISAQEAARIGLINEVVSASQLMIRARELAARIIQKPPAAVRASLASVTRGINLSIDEGLAVEANQFAQMVPTRDIREGIDAFLERRPAHFNGQ</sequence>
<dbReference type="PANTHER" id="PTHR11941">
    <property type="entry name" value="ENOYL-COA HYDRATASE-RELATED"/>
    <property type="match status" value="1"/>
</dbReference>
<dbReference type="Proteomes" id="UP000480266">
    <property type="component" value="Unassembled WGS sequence"/>
</dbReference>
<dbReference type="CDD" id="cd06558">
    <property type="entry name" value="crotonase-like"/>
    <property type="match status" value="1"/>
</dbReference>
<dbReference type="PANTHER" id="PTHR11941:SF54">
    <property type="entry name" value="ENOYL-COA HYDRATASE, MITOCHONDRIAL"/>
    <property type="match status" value="1"/>
</dbReference>
<evidence type="ECO:0000313" key="3">
    <source>
        <dbReference type="EMBL" id="NGX93786.1"/>
    </source>
</evidence>
<comment type="caution">
    <text evidence="3">The sequence shown here is derived from an EMBL/GenBank/DDBJ whole genome shotgun (WGS) entry which is preliminary data.</text>
</comment>
<protein>
    <submittedName>
        <fullName evidence="3">Crotonase/enoyl-CoA hydratase family protein</fullName>
    </submittedName>
</protein>
<name>A0A7C9VCN6_9BRAD</name>